<organism evidence="14">
    <name type="scientific">Candidatus Methanophaga sp. ANME-1 ERB7</name>
    <dbReference type="NCBI Taxonomy" id="2759913"/>
    <lineage>
        <taxon>Archaea</taxon>
        <taxon>Methanobacteriati</taxon>
        <taxon>Methanobacteriota</taxon>
        <taxon>Stenosarchaea group</taxon>
        <taxon>Methanomicrobia</taxon>
        <taxon>Candidatus Methanophagales</taxon>
        <taxon>Candidatus Methanophagaceae</taxon>
        <taxon>Candidatus Methanophaga</taxon>
    </lineage>
</organism>
<dbReference type="SUPFAM" id="SSF55681">
    <property type="entry name" value="Class II aaRS and biotin synthetases"/>
    <property type="match status" value="1"/>
</dbReference>
<reference evidence="14" key="1">
    <citation type="submission" date="2020-06" db="EMBL/GenBank/DDBJ databases">
        <title>Unique genomic features of the anaerobic methanotrophic archaea.</title>
        <authorList>
            <person name="Chadwick G.L."/>
            <person name="Skennerton C.T."/>
            <person name="Laso-Perez R."/>
            <person name="Leu A.O."/>
            <person name="Speth D.R."/>
            <person name="Yu H."/>
            <person name="Morgan-Lang C."/>
            <person name="Hatzenpichler R."/>
            <person name="Goudeau D."/>
            <person name="Malmstrom R."/>
            <person name="Brazelton W.J."/>
            <person name="Woyke T."/>
            <person name="Hallam S.J."/>
            <person name="Tyson G.W."/>
            <person name="Wegener G."/>
            <person name="Boetius A."/>
            <person name="Orphan V."/>
        </authorList>
    </citation>
    <scope>NUCLEOTIDE SEQUENCE</scope>
</reference>
<comment type="similarity">
    <text evidence="3 12">Belongs to the phenylalanyl-tRNA synthetase beta subunit family. Type 2 subfamily.</text>
</comment>
<dbReference type="InterPro" id="IPR020825">
    <property type="entry name" value="Phe-tRNA_synthase-like_B3/B4"/>
</dbReference>
<dbReference type="Gene3D" id="3.50.40.10">
    <property type="entry name" value="Phenylalanyl-trna Synthetase, Chain B, domain 3"/>
    <property type="match status" value="1"/>
</dbReference>
<comment type="subunit">
    <text evidence="12">Tetramer of two alpha and two beta subunits.</text>
</comment>
<dbReference type="Pfam" id="PF03483">
    <property type="entry name" value="B3_4"/>
    <property type="match status" value="1"/>
</dbReference>
<evidence type="ECO:0000256" key="2">
    <source>
        <dbReference type="ARBA" id="ARBA00004496"/>
    </source>
</evidence>
<evidence type="ECO:0000259" key="13">
    <source>
        <dbReference type="PROSITE" id="PS51483"/>
    </source>
</evidence>
<dbReference type="PANTHER" id="PTHR10947:SF0">
    <property type="entry name" value="PHENYLALANINE--TRNA LIGASE BETA SUBUNIT"/>
    <property type="match status" value="1"/>
</dbReference>
<comment type="subcellular location">
    <subcellularLocation>
        <location evidence="2 12">Cytoplasm</location>
    </subcellularLocation>
</comment>
<feature type="binding site" evidence="12">
    <location>
        <position position="332"/>
    </location>
    <ligand>
        <name>Mg(2+)</name>
        <dbReference type="ChEBI" id="CHEBI:18420"/>
        <note>shared with alpha subunit</note>
    </ligand>
</feature>
<proteinExistence type="inferred from homology"/>
<dbReference type="CDD" id="cd00769">
    <property type="entry name" value="PheRS_beta_core"/>
    <property type="match status" value="1"/>
</dbReference>
<comment type="cofactor">
    <cofactor evidence="1 12">
        <name>Mg(2+)</name>
        <dbReference type="ChEBI" id="CHEBI:18420"/>
    </cofactor>
</comment>
<dbReference type="Pfam" id="PF03484">
    <property type="entry name" value="B5"/>
    <property type="match status" value="1"/>
</dbReference>
<evidence type="ECO:0000313" key="14">
    <source>
        <dbReference type="EMBL" id="QNO54401.1"/>
    </source>
</evidence>
<keyword evidence="11 12" id="KW-0030">Aminoacyl-tRNA synthetase</keyword>
<dbReference type="AlphaFoldDB" id="A0A7G9Z2B7"/>
<dbReference type="PROSITE" id="PS51483">
    <property type="entry name" value="B5"/>
    <property type="match status" value="1"/>
</dbReference>
<dbReference type="GO" id="GO:0005524">
    <property type="term" value="F:ATP binding"/>
    <property type="evidence" value="ECO:0007669"/>
    <property type="project" value="UniProtKB-UniRule"/>
</dbReference>
<keyword evidence="7 12" id="KW-0547">Nucleotide-binding</keyword>
<dbReference type="InterPro" id="IPR004531">
    <property type="entry name" value="Phe-tRNA-synth_IIc_bsu_arc_euk"/>
</dbReference>
<dbReference type="InterPro" id="IPR022918">
    <property type="entry name" value="Phe_tRNA_ligase_beta2_arc"/>
</dbReference>
<dbReference type="InterPro" id="IPR045060">
    <property type="entry name" value="Phe-tRNA-ligase_IIc_bsu"/>
</dbReference>
<dbReference type="SMART" id="SM00874">
    <property type="entry name" value="B5"/>
    <property type="match status" value="1"/>
</dbReference>
<evidence type="ECO:0000256" key="6">
    <source>
        <dbReference type="ARBA" id="ARBA00022723"/>
    </source>
</evidence>
<evidence type="ECO:0000256" key="3">
    <source>
        <dbReference type="ARBA" id="ARBA00007438"/>
    </source>
</evidence>
<dbReference type="SMART" id="SM00873">
    <property type="entry name" value="B3_4"/>
    <property type="match status" value="1"/>
</dbReference>
<feature type="binding site" evidence="12">
    <location>
        <position position="323"/>
    </location>
    <ligand>
        <name>Mg(2+)</name>
        <dbReference type="ChEBI" id="CHEBI:18420"/>
        <note>shared with alpha subunit</note>
    </ligand>
</feature>
<dbReference type="GO" id="GO:0006432">
    <property type="term" value="P:phenylalanyl-tRNA aminoacylation"/>
    <property type="evidence" value="ECO:0007669"/>
    <property type="project" value="UniProtKB-UniRule"/>
</dbReference>
<dbReference type="PANTHER" id="PTHR10947">
    <property type="entry name" value="PHENYLALANYL-TRNA SYNTHETASE BETA CHAIN AND LEUCINE-RICH REPEAT-CONTAINING PROTEIN 47"/>
    <property type="match status" value="1"/>
</dbReference>
<evidence type="ECO:0000256" key="1">
    <source>
        <dbReference type="ARBA" id="ARBA00001946"/>
    </source>
</evidence>
<dbReference type="SUPFAM" id="SSF46955">
    <property type="entry name" value="Putative DNA-binding domain"/>
    <property type="match status" value="2"/>
</dbReference>
<dbReference type="EMBL" id="MT631578">
    <property type="protein sequence ID" value="QNO54401.1"/>
    <property type="molecule type" value="Genomic_DNA"/>
</dbReference>
<evidence type="ECO:0000256" key="10">
    <source>
        <dbReference type="ARBA" id="ARBA00022917"/>
    </source>
</evidence>
<dbReference type="GO" id="GO:0009328">
    <property type="term" value="C:phenylalanine-tRNA ligase complex"/>
    <property type="evidence" value="ECO:0007669"/>
    <property type="project" value="TreeGrafter"/>
</dbReference>
<evidence type="ECO:0000256" key="5">
    <source>
        <dbReference type="ARBA" id="ARBA00022598"/>
    </source>
</evidence>
<dbReference type="InterPro" id="IPR045864">
    <property type="entry name" value="aa-tRNA-synth_II/BPL/LPL"/>
</dbReference>
<evidence type="ECO:0000256" key="11">
    <source>
        <dbReference type="ARBA" id="ARBA00023146"/>
    </source>
</evidence>
<feature type="binding site" evidence="12">
    <location>
        <position position="329"/>
    </location>
    <ligand>
        <name>Mg(2+)</name>
        <dbReference type="ChEBI" id="CHEBI:18420"/>
        <note>shared with alpha subunit</note>
    </ligand>
</feature>
<protein>
    <recommendedName>
        <fullName evidence="12">Phenylalanine--tRNA ligase beta subunit</fullName>
        <ecNumber evidence="12">6.1.1.20</ecNumber>
    </recommendedName>
    <alternativeName>
        <fullName evidence="12">Phenylalanyl-tRNA synthetase beta subunit</fullName>
        <shortName evidence="12">PheRS</shortName>
    </alternativeName>
</protein>
<evidence type="ECO:0000256" key="7">
    <source>
        <dbReference type="ARBA" id="ARBA00022741"/>
    </source>
</evidence>
<feature type="binding site" evidence="12">
    <location>
        <position position="333"/>
    </location>
    <ligand>
        <name>Mg(2+)</name>
        <dbReference type="ChEBI" id="CHEBI:18420"/>
        <note>shared with alpha subunit</note>
    </ligand>
</feature>
<dbReference type="NCBIfam" id="TIGR00471">
    <property type="entry name" value="pheT_arch"/>
    <property type="match status" value="1"/>
</dbReference>
<dbReference type="SUPFAM" id="SSF56037">
    <property type="entry name" value="PheT/TilS domain"/>
    <property type="match status" value="1"/>
</dbReference>
<evidence type="ECO:0000256" key="12">
    <source>
        <dbReference type="HAMAP-Rule" id="MF_00284"/>
    </source>
</evidence>
<keyword evidence="9 12" id="KW-0460">Magnesium</keyword>
<name>A0A7G9Z2B7_9EURY</name>
<keyword evidence="4 12" id="KW-0963">Cytoplasm</keyword>
<feature type="domain" description="B5" evidence="13">
    <location>
        <begin position="269"/>
        <end position="345"/>
    </location>
</feature>
<dbReference type="GO" id="GO:0004826">
    <property type="term" value="F:phenylalanine-tRNA ligase activity"/>
    <property type="evidence" value="ECO:0007669"/>
    <property type="project" value="UniProtKB-UniRule"/>
</dbReference>
<dbReference type="HAMAP" id="MF_00284">
    <property type="entry name" value="Phe_tRNA_synth_beta2"/>
    <property type="match status" value="1"/>
</dbReference>
<comment type="catalytic activity">
    <reaction evidence="12">
        <text>tRNA(Phe) + L-phenylalanine + ATP = L-phenylalanyl-tRNA(Phe) + AMP + diphosphate + H(+)</text>
        <dbReference type="Rhea" id="RHEA:19413"/>
        <dbReference type="Rhea" id="RHEA-COMP:9668"/>
        <dbReference type="Rhea" id="RHEA-COMP:9699"/>
        <dbReference type="ChEBI" id="CHEBI:15378"/>
        <dbReference type="ChEBI" id="CHEBI:30616"/>
        <dbReference type="ChEBI" id="CHEBI:33019"/>
        <dbReference type="ChEBI" id="CHEBI:58095"/>
        <dbReference type="ChEBI" id="CHEBI:78442"/>
        <dbReference type="ChEBI" id="CHEBI:78531"/>
        <dbReference type="ChEBI" id="CHEBI:456215"/>
        <dbReference type="EC" id="6.1.1.20"/>
    </reaction>
</comment>
<evidence type="ECO:0000256" key="8">
    <source>
        <dbReference type="ARBA" id="ARBA00022840"/>
    </source>
</evidence>
<dbReference type="GO" id="GO:0000287">
    <property type="term" value="F:magnesium ion binding"/>
    <property type="evidence" value="ECO:0007669"/>
    <property type="project" value="InterPro"/>
</dbReference>
<dbReference type="InterPro" id="IPR005146">
    <property type="entry name" value="B3/B4_tRNA-bd"/>
</dbReference>
<dbReference type="Pfam" id="PF17759">
    <property type="entry name" value="tRNA_synthFbeta"/>
    <property type="match status" value="1"/>
</dbReference>
<evidence type="ECO:0000256" key="9">
    <source>
        <dbReference type="ARBA" id="ARBA00022842"/>
    </source>
</evidence>
<dbReference type="InterPro" id="IPR009061">
    <property type="entry name" value="DNA-bd_dom_put_sf"/>
</dbReference>
<sequence>MPVIKLYNADLENLTGVSIERIKERLPLLCADVERIESDSMDVEFFPNRPDLFSVEGVARTMKQFLDIKPGLATYNVAKSGIEMVVESSVLEVRPYIVCGVVRDLHFDSSTIESLMLLQEHLHRGIGRNRAKVTVGVHDLGKVKPPFRYRAVDPGFSFVPLDYEEEMSMAEILERHPKGVAYKYILEDETNYPLILDSSGGVISFPPIINAERTRVTESTTDIFLDVTGLDDNVSVALNIIACALAERGGQLQSVVLHYPDAEIETPSLAPKTMDTSVADVNSLTGLELSAEDCKKCCERMGLSAKLKPDGRLDVIIPAYRSDILHPWDIIEDIAIGYGYDRIKPEIPGTMVIGEVHPIEDKKRQVREIMTGLGYFEVLTFTLTSERKQFELMLRKRHEEEVKVASPISTEHTMLRSTIMPNLLEILALNQHRDLPQRIFEVGPVVLNIKEKYRLAAVSTHANANFAEVRSVVDSVLKERCMDEVELSESEDGAFLAGRRADIKVDGKRIGVFGELHPAVILNFGLDHPVVGFEVGV</sequence>
<dbReference type="Gene3D" id="3.30.56.10">
    <property type="match status" value="2"/>
</dbReference>
<dbReference type="InterPro" id="IPR041616">
    <property type="entry name" value="PheRS_beta_core"/>
</dbReference>
<keyword evidence="5 12" id="KW-0436">Ligase</keyword>
<dbReference type="FunFam" id="3.50.40.10:FF:000003">
    <property type="entry name" value="Phenylalanine--tRNA ligase beta subunit"/>
    <property type="match status" value="1"/>
</dbReference>
<dbReference type="EC" id="6.1.1.20" evidence="12"/>
<dbReference type="GO" id="GO:0003723">
    <property type="term" value="F:RNA binding"/>
    <property type="evidence" value="ECO:0007669"/>
    <property type="project" value="InterPro"/>
</dbReference>
<dbReference type="InterPro" id="IPR005147">
    <property type="entry name" value="tRNA_synthase_B5-dom"/>
</dbReference>
<keyword evidence="10 12" id="KW-0648">Protein biosynthesis</keyword>
<gene>
    <name evidence="12 14" type="primary">pheT</name>
    <name evidence="14" type="ORF">JEICAKEA_00011</name>
</gene>
<keyword evidence="8 12" id="KW-0067">ATP-binding</keyword>
<accession>A0A7G9Z2B7</accession>
<evidence type="ECO:0000256" key="4">
    <source>
        <dbReference type="ARBA" id="ARBA00022490"/>
    </source>
</evidence>
<keyword evidence="6 12" id="KW-0479">Metal-binding</keyword>
<dbReference type="Gene3D" id="3.30.930.10">
    <property type="entry name" value="Bira Bifunctional Protein, Domain 2"/>
    <property type="match status" value="1"/>
</dbReference>